<dbReference type="Pfam" id="PF13968">
    <property type="entry name" value="DUF4220"/>
    <property type="match status" value="1"/>
</dbReference>
<dbReference type="Pfam" id="PF04578">
    <property type="entry name" value="DUF594"/>
    <property type="match status" value="1"/>
</dbReference>
<dbReference type="PANTHER" id="PTHR31325">
    <property type="entry name" value="OS01G0798800 PROTEIN-RELATED"/>
    <property type="match status" value="1"/>
</dbReference>
<dbReference type="Proteomes" id="UP001396334">
    <property type="component" value="Unassembled WGS sequence"/>
</dbReference>
<reference evidence="3 4" key="1">
    <citation type="journal article" date="2024" name="G3 (Bethesda)">
        <title>Genome assembly of Hibiscus sabdariffa L. provides insights into metabolisms of medicinal natural products.</title>
        <authorList>
            <person name="Kim T."/>
        </authorList>
    </citation>
    <scope>NUCLEOTIDE SEQUENCE [LARGE SCALE GENOMIC DNA]</scope>
    <source>
        <strain evidence="3">TK-2024</strain>
        <tissue evidence="3">Old leaves</tissue>
    </source>
</reference>
<proteinExistence type="predicted"/>
<name>A0ABR2R409_9ROSI</name>
<evidence type="ECO:0000313" key="3">
    <source>
        <dbReference type="EMBL" id="KAK9007491.1"/>
    </source>
</evidence>
<evidence type="ECO:0000259" key="2">
    <source>
        <dbReference type="Pfam" id="PF13968"/>
    </source>
</evidence>
<gene>
    <name evidence="3" type="ORF">V6N11_074413</name>
</gene>
<evidence type="ECO:0000313" key="4">
    <source>
        <dbReference type="Proteomes" id="UP001396334"/>
    </source>
</evidence>
<dbReference type="InterPro" id="IPR007658">
    <property type="entry name" value="DUF594"/>
</dbReference>
<keyword evidence="4" id="KW-1185">Reference proteome</keyword>
<keyword evidence="1" id="KW-1133">Transmembrane helix</keyword>
<sequence>MASQLPSQYHCLLFGRQRALAAPVFRHVRPNRRSNSNEELDAMAVPLFIAGALKYMLRIWALRCASPRELKNFFYSPQSTPSSADSSESMKEMSPTDLFGASEKRDFIQDPMITPEVKFLQEVYSAFEDFKPLFSDLPCLISEKFHDEMVYLTRSRTTVEAFNFIKIELEFLYDLLFTKNQTQHRNHAASLIFRCIFFFSVISVLVAFSFLHYKDEYLIIDIAITYMLLLGIVWLESYSFYMHVKSKWTMLRYANHRGKLNKLYLRIVRNTLRRIKSKVGIRKMAQHDLLDFCMKARASIFVPVIMLIDTGNLLQKFSHTKWRPVDIELKEFIYTHLKEKRSDLENRGFELEFVEKMLGEKGDNVIRQKVVPLEDDWKLESRDFIRRIFVWHIATSLVYYDDHFNHRLCACNSIHEIGKSLSDYMMYLVLVRPTMLPNGFSEMVNKRTYEQIRIIFPDTTSMNELLQVLQLSTMDYGITEMSGLPGGLKETGALSDGIKFARQLQSLTRQRWDDKEKWKMISDVWMEMMVYGASRCRWTEHAQQLRHGGELLTHVALLMAHLGLSTHVHTPEIIC</sequence>
<feature type="transmembrane region" description="Helical" evidence="1">
    <location>
        <begin position="217"/>
        <end position="241"/>
    </location>
</feature>
<accession>A0ABR2R409</accession>
<comment type="caution">
    <text evidence="3">The sequence shown here is derived from an EMBL/GenBank/DDBJ whole genome shotgun (WGS) entry which is preliminary data.</text>
</comment>
<evidence type="ECO:0000256" key="1">
    <source>
        <dbReference type="SAM" id="Phobius"/>
    </source>
</evidence>
<keyword evidence="1" id="KW-0812">Transmembrane</keyword>
<feature type="domain" description="DUF4220" evidence="2">
    <location>
        <begin position="11"/>
        <end position="292"/>
    </location>
</feature>
<organism evidence="3 4">
    <name type="scientific">Hibiscus sabdariffa</name>
    <name type="common">roselle</name>
    <dbReference type="NCBI Taxonomy" id="183260"/>
    <lineage>
        <taxon>Eukaryota</taxon>
        <taxon>Viridiplantae</taxon>
        <taxon>Streptophyta</taxon>
        <taxon>Embryophyta</taxon>
        <taxon>Tracheophyta</taxon>
        <taxon>Spermatophyta</taxon>
        <taxon>Magnoliopsida</taxon>
        <taxon>eudicotyledons</taxon>
        <taxon>Gunneridae</taxon>
        <taxon>Pentapetalae</taxon>
        <taxon>rosids</taxon>
        <taxon>malvids</taxon>
        <taxon>Malvales</taxon>
        <taxon>Malvaceae</taxon>
        <taxon>Malvoideae</taxon>
        <taxon>Hibiscus</taxon>
    </lineage>
</organism>
<feature type="transmembrane region" description="Helical" evidence="1">
    <location>
        <begin position="42"/>
        <end position="61"/>
    </location>
</feature>
<protein>
    <recommendedName>
        <fullName evidence="2">DUF4220 domain-containing protein</fullName>
    </recommendedName>
</protein>
<dbReference type="InterPro" id="IPR025315">
    <property type="entry name" value="DUF4220"/>
</dbReference>
<dbReference type="EMBL" id="JBBPBN010000026">
    <property type="protein sequence ID" value="KAK9007491.1"/>
    <property type="molecule type" value="Genomic_DNA"/>
</dbReference>
<keyword evidence="1" id="KW-0472">Membrane</keyword>
<feature type="transmembrane region" description="Helical" evidence="1">
    <location>
        <begin position="191"/>
        <end position="211"/>
    </location>
</feature>